<evidence type="ECO:0000256" key="2">
    <source>
        <dbReference type="ARBA" id="ARBA00022614"/>
    </source>
</evidence>
<keyword evidence="3" id="KW-0677">Repeat</keyword>
<dbReference type="InterPro" id="IPR001611">
    <property type="entry name" value="Leu-rich_rpt"/>
</dbReference>
<dbReference type="EnsemblMetazoa" id="CJA05158.1">
    <property type="protein sequence ID" value="CJA05158.1"/>
    <property type="gene ID" value="WBGene00124362"/>
</dbReference>
<sequence length="181" mass="20674">MLQIERIVSNKGNGDIVKEIISLENLKNLIELNLPGNALRVIEGLDTLSNLKSLCLAQNGITKLDGLSGLSSLLSLDLNDNIVEKIENIGQVKGIHNLMIRKNKLDSWHDLYQLREIEQLEALTMEMNPIYSSDYTYRNRMTQILPSIKMLDGFPISWRQGDPYQPLSPEFYELFERIAID</sequence>
<dbReference type="SMART" id="SM00365">
    <property type="entry name" value="LRR_SD22"/>
    <property type="match status" value="3"/>
</dbReference>
<dbReference type="SUPFAM" id="SSF52058">
    <property type="entry name" value="L domain-like"/>
    <property type="match status" value="1"/>
</dbReference>
<evidence type="ECO:0000313" key="6">
    <source>
        <dbReference type="Proteomes" id="UP000005237"/>
    </source>
</evidence>
<comment type="subcellular location">
    <subcellularLocation>
        <location evidence="1">Nucleus</location>
    </subcellularLocation>
</comment>
<organism evidence="5 6">
    <name type="scientific">Caenorhabditis japonica</name>
    <dbReference type="NCBI Taxonomy" id="281687"/>
    <lineage>
        <taxon>Eukaryota</taxon>
        <taxon>Metazoa</taxon>
        <taxon>Ecdysozoa</taxon>
        <taxon>Nematoda</taxon>
        <taxon>Chromadorea</taxon>
        <taxon>Rhabditida</taxon>
        <taxon>Rhabditina</taxon>
        <taxon>Rhabditomorpha</taxon>
        <taxon>Rhabditoidea</taxon>
        <taxon>Rhabditidae</taxon>
        <taxon>Peloderinae</taxon>
        <taxon>Caenorhabditis</taxon>
    </lineage>
</organism>
<dbReference type="Proteomes" id="UP000005237">
    <property type="component" value="Unassembled WGS sequence"/>
</dbReference>
<evidence type="ECO:0000256" key="4">
    <source>
        <dbReference type="ARBA" id="ARBA00023242"/>
    </source>
</evidence>
<dbReference type="PROSITE" id="PS51450">
    <property type="entry name" value="LRR"/>
    <property type="match status" value="2"/>
</dbReference>
<evidence type="ECO:0000313" key="5">
    <source>
        <dbReference type="EnsemblMetazoa" id="CJA05158.1"/>
    </source>
</evidence>
<name>A0A8R1HLE8_CAEJA</name>
<dbReference type="PANTHER" id="PTHR45973">
    <property type="entry name" value="PROTEIN PHOSPHATASE 1 REGULATORY SUBUNIT SDS22-RELATED"/>
    <property type="match status" value="1"/>
</dbReference>
<reference evidence="6" key="1">
    <citation type="submission" date="2010-08" db="EMBL/GenBank/DDBJ databases">
        <authorList>
            <consortium name="Caenorhabditis japonica Sequencing Consortium"/>
            <person name="Wilson R.K."/>
        </authorList>
    </citation>
    <scope>NUCLEOTIDE SEQUENCE [LARGE SCALE GENOMIC DNA]</scope>
    <source>
        <strain evidence="6">DF5081</strain>
    </source>
</reference>
<dbReference type="InterPro" id="IPR032675">
    <property type="entry name" value="LRR_dom_sf"/>
</dbReference>
<accession>A0A8R1HLE8</accession>
<dbReference type="Gene3D" id="3.80.10.10">
    <property type="entry name" value="Ribonuclease Inhibitor"/>
    <property type="match status" value="1"/>
</dbReference>
<keyword evidence="4" id="KW-0539">Nucleus</keyword>
<reference evidence="5" key="2">
    <citation type="submission" date="2022-06" db="UniProtKB">
        <authorList>
            <consortium name="EnsemblMetazoa"/>
        </authorList>
    </citation>
    <scope>IDENTIFICATION</scope>
    <source>
        <strain evidence="5">DF5081</strain>
    </source>
</reference>
<evidence type="ECO:0000256" key="3">
    <source>
        <dbReference type="ARBA" id="ARBA00022737"/>
    </source>
</evidence>
<dbReference type="PANTHER" id="PTHR45973:SF23">
    <property type="entry name" value="PROTEIN PHOSPHATASE 1 REGULATORY SUBUNIT 7"/>
    <property type="match status" value="1"/>
</dbReference>
<dbReference type="AlphaFoldDB" id="A0A8R1HLE8"/>
<dbReference type="Pfam" id="PF14580">
    <property type="entry name" value="LRR_9"/>
    <property type="match status" value="1"/>
</dbReference>
<evidence type="ECO:0008006" key="7">
    <source>
        <dbReference type="Google" id="ProtNLM"/>
    </source>
</evidence>
<protein>
    <recommendedName>
        <fullName evidence="7">Dynein assembly factor 1, axonemal homolog</fullName>
    </recommendedName>
</protein>
<dbReference type="InterPro" id="IPR050576">
    <property type="entry name" value="Cilia_flagella_integrity"/>
</dbReference>
<keyword evidence="2" id="KW-0433">Leucine-rich repeat</keyword>
<keyword evidence="6" id="KW-1185">Reference proteome</keyword>
<evidence type="ECO:0000256" key="1">
    <source>
        <dbReference type="ARBA" id="ARBA00004123"/>
    </source>
</evidence>
<proteinExistence type="predicted"/>
<dbReference type="GO" id="GO:0005634">
    <property type="term" value="C:nucleus"/>
    <property type="evidence" value="ECO:0007669"/>
    <property type="project" value="UniProtKB-SubCell"/>
</dbReference>